<protein>
    <submittedName>
        <fullName evidence="3">Phage tail tape measure protein</fullName>
    </submittedName>
</protein>
<dbReference type="OrthoDB" id="90760at2"/>
<sequence length="640" mass="67111">MFDLLARIRLVDNASSALGSITAKLGTLAAAAGATAVVFKSVNKAMDFEAQLSSIQALTGATNTEMAAMQKLALDMGAKTKYNALEAAQGIEELLKAGLSPATVQAGGLEAALNLATAGGLGLAEAAEIMSTSLNAYKADSMTAAKASDILAGTANASATGVSDLRFSLSAVSAVAAGVGMTFKDTNIALGLFANNALKGSDAGTSLKTMLMNLQPTTDDQIELFKKLGIVTKNGANQFYTAKGKLKSLEEISGTLNKALGGLTDQQRMLALETMFGSDAIRAANILYKEGAKGVKDFEQEMLKVTALDVAKKKMDNASGAVEQLSGALETMQISAMLPFMPIIKRIALGAADFSDKISPSIVSAMERASKGVSSFIDELAKDTTFKNLEWGDAFIYATDKAFDKLNGWISSSGGNQLDKAISKLAEMGASAGAVLVSGMGSTALATIKENPMMALLLGGYVGLAAPGPIQLKAILGLSVAASPHVMKLIDWLRGYKPEGSIDILTNLDQKAAEMREKGLDPSKTPIYGGGTLTGTAPEKSFSDKVSDWIDNIGLPTPGRQEAPSISSSRYHGIDYVPRDGMTFRLHQGEKVMTAQENKQGQSSKGTIIIPKLADQIIIREEADIDLLTRKLTMSLAEQY</sequence>
<evidence type="ECO:0000256" key="1">
    <source>
        <dbReference type="ARBA" id="ARBA00022612"/>
    </source>
</evidence>
<dbReference type="InterPro" id="IPR010090">
    <property type="entry name" value="Phage_tape_meas"/>
</dbReference>
<dbReference type="NCBIfam" id="TIGR01760">
    <property type="entry name" value="tape_meas_TP901"/>
    <property type="match status" value="1"/>
</dbReference>
<gene>
    <name evidence="3" type="ORF">EEL30_15845</name>
</gene>
<dbReference type="Proteomes" id="UP000319432">
    <property type="component" value="Chromosome"/>
</dbReference>
<dbReference type="EMBL" id="CP033464">
    <property type="protein sequence ID" value="QDX93640.1"/>
    <property type="molecule type" value="Genomic_DNA"/>
</dbReference>
<feature type="domain" description="Phage tail tape measure protein" evidence="2">
    <location>
        <begin position="70"/>
        <end position="277"/>
    </location>
</feature>
<reference evidence="3 4" key="1">
    <citation type="submission" date="2018-11" db="EMBL/GenBank/DDBJ databases">
        <title>Phylogenetic determinants of toxin gene distribution in genomes of Brevibacillus laterosporus.</title>
        <authorList>
            <person name="Glare T.R."/>
            <person name="Durrant A."/>
            <person name="Berry C."/>
            <person name="Palma L."/>
            <person name="Ormskirk M."/>
            <person name="Cox M.O."/>
        </authorList>
    </citation>
    <scope>NUCLEOTIDE SEQUENCE [LARGE SCALE GENOMIC DNA]</scope>
    <source>
        <strain evidence="3 4">1821L</strain>
    </source>
</reference>
<organism evidence="3 4">
    <name type="scientific">Brevibacillus laterosporus</name>
    <name type="common">Bacillus laterosporus</name>
    <dbReference type="NCBI Taxonomy" id="1465"/>
    <lineage>
        <taxon>Bacteria</taxon>
        <taxon>Bacillati</taxon>
        <taxon>Bacillota</taxon>
        <taxon>Bacilli</taxon>
        <taxon>Bacillales</taxon>
        <taxon>Paenibacillaceae</taxon>
        <taxon>Brevibacillus</taxon>
    </lineage>
</organism>
<evidence type="ECO:0000259" key="2">
    <source>
        <dbReference type="Pfam" id="PF10145"/>
    </source>
</evidence>
<evidence type="ECO:0000313" key="3">
    <source>
        <dbReference type="EMBL" id="QDX93640.1"/>
    </source>
</evidence>
<dbReference type="AlphaFoldDB" id="A0A518V9F9"/>
<dbReference type="PANTHER" id="PTHR37813:SF1">
    <property type="entry name" value="FELS-2 PROPHAGE PROTEIN"/>
    <property type="match status" value="1"/>
</dbReference>
<proteinExistence type="predicted"/>
<keyword evidence="1" id="KW-1188">Viral release from host cell</keyword>
<evidence type="ECO:0000313" key="4">
    <source>
        <dbReference type="Proteomes" id="UP000319432"/>
    </source>
</evidence>
<name>A0A518V9F9_BRELA</name>
<dbReference type="Pfam" id="PF10145">
    <property type="entry name" value="PhageMin_Tail"/>
    <property type="match status" value="1"/>
</dbReference>
<keyword evidence="4" id="KW-1185">Reference proteome</keyword>
<accession>A0A518V9F9</accession>
<dbReference type="PANTHER" id="PTHR37813">
    <property type="entry name" value="FELS-2 PROPHAGE PROTEIN"/>
    <property type="match status" value="1"/>
</dbReference>